<dbReference type="InterPro" id="IPR051915">
    <property type="entry name" value="Cellulose_Degrad_GH3"/>
</dbReference>
<keyword evidence="1" id="KW-0378">Hydrolase</keyword>
<feature type="compositionally biased region" description="Low complexity" evidence="2">
    <location>
        <begin position="126"/>
        <end position="144"/>
    </location>
</feature>
<reference evidence="4 5" key="1">
    <citation type="submission" date="2020-07" db="EMBL/GenBank/DDBJ databases">
        <title>Sequencing the genomes of 1000 actinobacteria strains.</title>
        <authorList>
            <person name="Klenk H.-P."/>
        </authorList>
    </citation>
    <scope>NUCLEOTIDE SEQUENCE [LARGE SCALE GENOMIC DNA]</scope>
    <source>
        <strain evidence="4 5">DSM 45975</strain>
    </source>
</reference>
<evidence type="ECO:0000256" key="1">
    <source>
        <dbReference type="ARBA" id="ARBA00022801"/>
    </source>
</evidence>
<feature type="region of interest" description="Disordered" evidence="2">
    <location>
        <begin position="98"/>
        <end position="144"/>
    </location>
</feature>
<gene>
    <name evidence="4" type="ORF">FHX42_003617</name>
</gene>
<feature type="compositionally biased region" description="Low complexity" evidence="2">
    <location>
        <begin position="98"/>
        <end position="119"/>
    </location>
</feature>
<evidence type="ECO:0000259" key="3">
    <source>
        <dbReference type="Pfam" id="PF00933"/>
    </source>
</evidence>
<feature type="domain" description="Glycoside hydrolase family 3 N-terminal" evidence="3">
    <location>
        <begin position="41"/>
        <end position="97"/>
    </location>
</feature>
<dbReference type="Gene3D" id="3.20.20.300">
    <property type="entry name" value="Glycoside hydrolase, family 3, N-terminal domain"/>
    <property type="match status" value="1"/>
</dbReference>
<dbReference type="GO" id="GO:0009251">
    <property type="term" value="P:glucan catabolic process"/>
    <property type="evidence" value="ECO:0007669"/>
    <property type="project" value="TreeGrafter"/>
</dbReference>
<dbReference type="PANTHER" id="PTHR30620:SF120">
    <property type="entry name" value="GLYCOSYL HYDROLASE FAMILY 3 N TERMINAL DOMAIN CONTAINING PROTEIN, EXPRESSED"/>
    <property type="match status" value="1"/>
</dbReference>
<dbReference type="EMBL" id="JACGWZ010000005">
    <property type="protein sequence ID" value="MBA8826241.1"/>
    <property type="molecule type" value="Genomic_DNA"/>
</dbReference>
<dbReference type="SUPFAM" id="SSF51445">
    <property type="entry name" value="(Trans)glycosidases"/>
    <property type="match status" value="1"/>
</dbReference>
<dbReference type="AlphaFoldDB" id="A0A839E4G7"/>
<sequence>MVEEGLSSIELVQSHNRHPHQDERLHVAASRWFRAKLTEARLSALYTPLGIPILYGVEAVHGHNNVRGATIFPHNIGLGATSDPELVREIGAATSVTAARPAATTRATPGSANSDCARSTCRRSRPPSSATSARSRSPTAAGTA</sequence>
<dbReference type="PRINTS" id="PR00133">
    <property type="entry name" value="GLHYDRLASE3"/>
</dbReference>
<dbReference type="Proteomes" id="UP000569329">
    <property type="component" value="Unassembled WGS sequence"/>
</dbReference>
<evidence type="ECO:0000313" key="5">
    <source>
        <dbReference type="Proteomes" id="UP000569329"/>
    </source>
</evidence>
<evidence type="ECO:0000256" key="2">
    <source>
        <dbReference type="SAM" id="MobiDB-lite"/>
    </source>
</evidence>
<keyword evidence="5" id="KW-1185">Reference proteome</keyword>
<dbReference type="GO" id="GO:0008422">
    <property type="term" value="F:beta-glucosidase activity"/>
    <property type="evidence" value="ECO:0007669"/>
    <property type="project" value="TreeGrafter"/>
</dbReference>
<organism evidence="4 5">
    <name type="scientific">Halosaccharopolyspora lacisalsi</name>
    <dbReference type="NCBI Taxonomy" id="1000566"/>
    <lineage>
        <taxon>Bacteria</taxon>
        <taxon>Bacillati</taxon>
        <taxon>Actinomycetota</taxon>
        <taxon>Actinomycetes</taxon>
        <taxon>Pseudonocardiales</taxon>
        <taxon>Pseudonocardiaceae</taxon>
        <taxon>Halosaccharopolyspora</taxon>
    </lineage>
</organism>
<dbReference type="InterPro" id="IPR001764">
    <property type="entry name" value="Glyco_hydro_3_N"/>
</dbReference>
<evidence type="ECO:0000313" key="4">
    <source>
        <dbReference type="EMBL" id="MBA8826241.1"/>
    </source>
</evidence>
<dbReference type="Pfam" id="PF00933">
    <property type="entry name" value="Glyco_hydro_3"/>
    <property type="match status" value="1"/>
</dbReference>
<dbReference type="InterPro" id="IPR036962">
    <property type="entry name" value="Glyco_hydro_3_N_sf"/>
</dbReference>
<comment type="caution">
    <text evidence="4">The sequence shown here is derived from an EMBL/GenBank/DDBJ whole genome shotgun (WGS) entry which is preliminary data.</text>
</comment>
<protein>
    <recommendedName>
        <fullName evidence="3">Glycoside hydrolase family 3 N-terminal domain-containing protein</fullName>
    </recommendedName>
</protein>
<dbReference type="InterPro" id="IPR017853">
    <property type="entry name" value="GH"/>
</dbReference>
<name>A0A839E4G7_9PSEU</name>
<proteinExistence type="predicted"/>
<accession>A0A839E4G7</accession>
<dbReference type="PANTHER" id="PTHR30620">
    <property type="entry name" value="PERIPLASMIC BETA-GLUCOSIDASE-RELATED"/>
    <property type="match status" value="1"/>
</dbReference>